<dbReference type="OrthoDB" id="2218151at2759"/>
<feature type="region of interest" description="Disordered" evidence="1">
    <location>
        <begin position="201"/>
        <end position="255"/>
    </location>
</feature>
<keyword evidence="2" id="KW-0472">Membrane</keyword>
<dbReference type="STRING" id="5217.A0A4Q1BA33"/>
<dbReference type="VEuPathDB" id="FungiDB:TREMEDRAFT_74653"/>
<evidence type="ECO:0008006" key="5">
    <source>
        <dbReference type="Google" id="ProtNLM"/>
    </source>
</evidence>
<keyword evidence="4" id="KW-1185">Reference proteome</keyword>
<proteinExistence type="predicted"/>
<keyword evidence="2" id="KW-1133">Transmembrane helix</keyword>
<evidence type="ECO:0000256" key="2">
    <source>
        <dbReference type="SAM" id="Phobius"/>
    </source>
</evidence>
<feature type="transmembrane region" description="Helical" evidence="2">
    <location>
        <begin position="50"/>
        <end position="73"/>
    </location>
</feature>
<feature type="transmembrane region" description="Helical" evidence="2">
    <location>
        <begin position="85"/>
        <end position="108"/>
    </location>
</feature>
<feature type="compositionally biased region" description="Basic and acidic residues" evidence="1">
    <location>
        <begin position="228"/>
        <end position="240"/>
    </location>
</feature>
<accession>A0A4Q1BA33</accession>
<keyword evidence="2" id="KW-0812">Transmembrane</keyword>
<dbReference type="AlphaFoldDB" id="A0A4Q1BA33"/>
<evidence type="ECO:0000256" key="1">
    <source>
        <dbReference type="SAM" id="MobiDB-lite"/>
    </source>
</evidence>
<gene>
    <name evidence="3" type="ORF">M231_07102</name>
</gene>
<dbReference type="InParanoid" id="A0A4Q1BA33"/>
<feature type="transmembrane region" description="Helical" evidence="2">
    <location>
        <begin position="128"/>
        <end position="150"/>
    </location>
</feature>
<sequence length="357" mass="39108">MRFSRSTAGNKLSKAFRFDKNLNVLRQSEMGDPFTDGPVLEQPSLPRTHLILYCASLFLTFLAICTMGGVAGFQAKWFKISGGVGFTLFILLLTFLMTCFLLLTPLVYDRWDKMKRPAKFLAEPRSTLILHTFGTGLVLLAAMITTISGWGDKGCKNADNDPHAGLGDSYKKALPQWLGLAIYLALLVLAGLAFRRDRSSTRHREPAFIPPSDTYGPGVGPASYSSVRPEDDPYADKHEFSQLPGQPQTRQMSYQPTPVDQVQQSYSAPIQESYDPPVPVADYGGSVTRPSVDTYGGYDGDLSGGMGQSRTMKMAYTDPYAQIRASLLSEPPSGGYALPQAQPGYTLPQPPTYGGYR</sequence>
<organism evidence="3 4">
    <name type="scientific">Tremella mesenterica</name>
    <name type="common">Jelly fungus</name>
    <dbReference type="NCBI Taxonomy" id="5217"/>
    <lineage>
        <taxon>Eukaryota</taxon>
        <taxon>Fungi</taxon>
        <taxon>Dikarya</taxon>
        <taxon>Basidiomycota</taxon>
        <taxon>Agaricomycotina</taxon>
        <taxon>Tremellomycetes</taxon>
        <taxon>Tremellales</taxon>
        <taxon>Tremellaceae</taxon>
        <taxon>Tremella</taxon>
    </lineage>
</organism>
<feature type="transmembrane region" description="Helical" evidence="2">
    <location>
        <begin position="174"/>
        <end position="194"/>
    </location>
</feature>
<reference evidence="3 4" key="1">
    <citation type="submission" date="2016-06" db="EMBL/GenBank/DDBJ databases">
        <title>Evolution of pathogenesis and genome organization in the Tremellales.</title>
        <authorList>
            <person name="Cuomo C."/>
            <person name="Litvintseva A."/>
            <person name="Heitman J."/>
            <person name="Chen Y."/>
            <person name="Sun S."/>
            <person name="Springer D."/>
            <person name="Dromer F."/>
            <person name="Young S."/>
            <person name="Zeng Q."/>
            <person name="Chapman S."/>
            <person name="Gujja S."/>
            <person name="Saif S."/>
            <person name="Birren B."/>
        </authorList>
    </citation>
    <scope>NUCLEOTIDE SEQUENCE [LARGE SCALE GENOMIC DNA]</scope>
    <source>
        <strain evidence="3 4">ATCC 28783</strain>
    </source>
</reference>
<comment type="caution">
    <text evidence="3">The sequence shown here is derived from an EMBL/GenBank/DDBJ whole genome shotgun (WGS) entry which is preliminary data.</text>
</comment>
<feature type="compositionally biased region" description="Polar residues" evidence="1">
    <location>
        <begin position="243"/>
        <end position="255"/>
    </location>
</feature>
<dbReference type="EMBL" id="SDIL01000128">
    <property type="protein sequence ID" value="RXK35622.1"/>
    <property type="molecule type" value="Genomic_DNA"/>
</dbReference>
<evidence type="ECO:0000313" key="3">
    <source>
        <dbReference type="EMBL" id="RXK35622.1"/>
    </source>
</evidence>
<name>A0A4Q1BA33_TREME</name>
<evidence type="ECO:0000313" key="4">
    <source>
        <dbReference type="Proteomes" id="UP000289152"/>
    </source>
</evidence>
<feature type="region of interest" description="Disordered" evidence="1">
    <location>
        <begin position="327"/>
        <end position="357"/>
    </location>
</feature>
<dbReference type="Proteomes" id="UP000289152">
    <property type="component" value="Unassembled WGS sequence"/>
</dbReference>
<protein>
    <recommendedName>
        <fullName evidence="5">MARVEL domain-containing protein</fullName>
    </recommendedName>
</protein>